<feature type="region of interest" description="Disordered" evidence="1">
    <location>
        <begin position="492"/>
        <end position="511"/>
    </location>
</feature>
<protein>
    <submittedName>
        <fullName evidence="3">Uncharacterized protein</fullName>
    </submittedName>
</protein>
<keyword evidence="2" id="KW-0472">Membrane</keyword>
<evidence type="ECO:0000313" key="3">
    <source>
        <dbReference type="EMBL" id="GHJ88885.1"/>
    </source>
</evidence>
<dbReference type="OrthoDB" id="549336at2759"/>
<accession>A0A8H3YGI1</accession>
<evidence type="ECO:0000256" key="2">
    <source>
        <dbReference type="SAM" id="Phobius"/>
    </source>
</evidence>
<organism evidence="3 4">
    <name type="scientific">Naganishia liquefaciens</name>
    <dbReference type="NCBI Taxonomy" id="104408"/>
    <lineage>
        <taxon>Eukaryota</taxon>
        <taxon>Fungi</taxon>
        <taxon>Dikarya</taxon>
        <taxon>Basidiomycota</taxon>
        <taxon>Agaricomycotina</taxon>
        <taxon>Tremellomycetes</taxon>
        <taxon>Filobasidiales</taxon>
        <taxon>Filobasidiaceae</taxon>
        <taxon>Naganishia</taxon>
    </lineage>
</organism>
<name>A0A8H3YGI1_9TREE</name>
<keyword evidence="4" id="KW-1185">Reference proteome</keyword>
<dbReference type="Proteomes" id="UP000620104">
    <property type="component" value="Unassembled WGS sequence"/>
</dbReference>
<feature type="non-terminal residue" evidence="3">
    <location>
        <position position="1"/>
    </location>
</feature>
<reference evidence="3" key="1">
    <citation type="submission" date="2020-07" db="EMBL/GenBank/DDBJ databases">
        <title>Draft Genome Sequence of a Deep-Sea Yeast, Naganishia (Cryptococcus) liquefaciens strain N6.</title>
        <authorList>
            <person name="Han Y.W."/>
            <person name="Kajitani R."/>
            <person name="Morimoto H."/>
            <person name="Parhat M."/>
            <person name="Tsubouchi H."/>
            <person name="Bakenova O."/>
            <person name="Ogata M."/>
            <person name="Argunhan B."/>
            <person name="Aoki R."/>
            <person name="Kajiwara S."/>
            <person name="Itoh T."/>
            <person name="Iwasaki H."/>
        </authorList>
    </citation>
    <scope>NUCLEOTIDE SEQUENCE</scope>
    <source>
        <strain evidence="3">N6</strain>
    </source>
</reference>
<feature type="transmembrane region" description="Helical" evidence="2">
    <location>
        <begin position="21"/>
        <end position="38"/>
    </location>
</feature>
<dbReference type="EMBL" id="BLZA01000032">
    <property type="protein sequence ID" value="GHJ88885.1"/>
    <property type="molecule type" value="Genomic_DNA"/>
</dbReference>
<evidence type="ECO:0000256" key="1">
    <source>
        <dbReference type="SAM" id="MobiDB-lite"/>
    </source>
</evidence>
<keyword evidence="2" id="KW-1133">Transmembrane helix</keyword>
<proteinExistence type="predicted"/>
<sequence length="511" mass="58340">MTLNSVSTKTWRVLARQSRTIFTLASISTLAFVTLLYLSQDGTDAFLPESWDYELPQQWDWKKLAKEWRASTVSDVPMEDDPFEIEESAHVWDNTCHEAVDKELKVAVYDWTPFHEEVVGSILASLNDTGVQTDMYRRALRYSFTDILETFYPTRDPKSFRYQHELMPKLREGDYDALIMTSCDERWIQPELLEILPTLTNMSVICLHHEMWSFNAHRSRLLNVAKADKLTFLTLGAHVKVLVKEENTGPWTADGEDGALQWTNVPTEVFVPIFPLPESIVLPSRATKRITPNDVAVLGDVDDWGRRDYPKLWANLMQAIQEDPGAWGYTISPENGHFIPSLEATDVQPFRVHLFGARKEGTVIPEELLEHVLVFYSGLDYIDYYRELSKLDLVLPILGSDEYTRNRATAAFPAGVISRVPALVKPSQLKAYSYLEPPAIVLHPEGTHEVEVLAAMRRGQDPWTSVNAPESNPVLSPMSRYSHSGLLDEHLRRRPDSHHGREDWDSYVADV</sequence>
<evidence type="ECO:0000313" key="4">
    <source>
        <dbReference type="Proteomes" id="UP000620104"/>
    </source>
</evidence>
<comment type="caution">
    <text evidence="3">The sequence shown here is derived from an EMBL/GenBank/DDBJ whole genome shotgun (WGS) entry which is preliminary data.</text>
</comment>
<keyword evidence="2" id="KW-0812">Transmembrane</keyword>
<dbReference type="AlphaFoldDB" id="A0A8H3YGI1"/>
<gene>
    <name evidence="3" type="ORF">NliqN6_5287</name>
</gene>